<organism evidence="5 6">
    <name type="scientific">Nocardiopsis sinuspersici</name>
    <dbReference type="NCBI Taxonomy" id="501010"/>
    <lineage>
        <taxon>Bacteria</taxon>
        <taxon>Bacillati</taxon>
        <taxon>Actinomycetota</taxon>
        <taxon>Actinomycetes</taxon>
        <taxon>Streptosporangiales</taxon>
        <taxon>Nocardiopsidaceae</taxon>
        <taxon>Nocardiopsis</taxon>
    </lineage>
</organism>
<keyword evidence="6" id="KW-1185">Reference proteome</keyword>
<evidence type="ECO:0000259" key="4">
    <source>
        <dbReference type="Pfam" id="PF13439"/>
    </source>
</evidence>
<reference evidence="6" key="1">
    <citation type="submission" date="2016-08" db="EMBL/GenBank/DDBJ databases">
        <authorList>
            <person name="Tokovenko B."/>
            <person name="Kalinowski J."/>
        </authorList>
    </citation>
    <scope>NUCLEOTIDE SEQUENCE [LARGE SCALE GENOMIC DNA]</scope>
    <source>
        <strain evidence="6">UTMC102</strain>
    </source>
</reference>
<accession>A0A1V3BYR1</accession>
<dbReference type="Gene3D" id="3.40.50.2000">
    <property type="entry name" value="Glycogen Phosphorylase B"/>
    <property type="match status" value="2"/>
</dbReference>
<dbReference type="PANTHER" id="PTHR12526">
    <property type="entry name" value="GLYCOSYLTRANSFERASE"/>
    <property type="match status" value="1"/>
</dbReference>
<proteinExistence type="predicted"/>
<evidence type="ECO:0000259" key="3">
    <source>
        <dbReference type="Pfam" id="PF00534"/>
    </source>
</evidence>
<feature type="domain" description="Glycosyltransferase subfamily 4-like N-terminal" evidence="4">
    <location>
        <begin position="84"/>
        <end position="155"/>
    </location>
</feature>
<dbReference type="InterPro" id="IPR001296">
    <property type="entry name" value="Glyco_trans_1"/>
</dbReference>
<name>A0A1V3BYR1_9ACTN</name>
<dbReference type="AlphaFoldDB" id="A0A1V3BYR1"/>
<keyword evidence="2 5" id="KW-0808">Transferase</keyword>
<evidence type="ECO:0000256" key="2">
    <source>
        <dbReference type="ARBA" id="ARBA00022679"/>
    </source>
</evidence>
<dbReference type="SUPFAM" id="SSF53756">
    <property type="entry name" value="UDP-Glycosyltransferase/glycogen phosphorylase"/>
    <property type="match status" value="1"/>
</dbReference>
<dbReference type="STRING" id="501010.NOSIN_07575"/>
<dbReference type="OrthoDB" id="9765330at2"/>
<dbReference type="GO" id="GO:0016757">
    <property type="term" value="F:glycosyltransferase activity"/>
    <property type="evidence" value="ECO:0007669"/>
    <property type="project" value="UniProtKB-KW"/>
</dbReference>
<dbReference type="Proteomes" id="UP000189004">
    <property type="component" value="Unassembled WGS sequence"/>
</dbReference>
<evidence type="ECO:0000313" key="6">
    <source>
        <dbReference type="Proteomes" id="UP000189004"/>
    </source>
</evidence>
<dbReference type="RefSeq" id="WP_077690062.1">
    <property type="nucleotide sequence ID" value="NZ_MCOK01000001.1"/>
</dbReference>
<comment type="caution">
    <text evidence="5">The sequence shown here is derived from an EMBL/GenBank/DDBJ whole genome shotgun (WGS) entry which is preliminary data.</text>
</comment>
<keyword evidence="1" id="KW-0328">Glycosyltransferase</keyword>
<sequence>MTTVVVVPPDSVPSGGNTYDRRLAGALTGLGRPVRRIVVHGDWPRADAGARAGLSRVLAEVPDGATAVLDGLVACGVPEVLLPHVSRLRLVVLVHLPLAEGNGLSPEAARDLDARERRVLRAAAAVVATSRWSARRVAGHHGLDRVHVVEPGVDPAPLAPGGDGTRLLCVASLTPRKGHDLLLAALARLDSLEWECSCVGPVGDLSADTGASAAYARYLRALCRDLGLQGRVSFAGELRGEGLSAAYARSDLLVLPSRGETYGMVVTEALAHGVPVVAGEVGGVPEALGRDPRGERPGVLVPPGDASALAEALRRWLTREDLRGQLRCSARLRREGLAGWERAARDMAAVLDHGEPR</sequence>
<dbReference type="InterPro" id="IPR028098">
    <property type="entry name" value="Glyco_trans_4-like_N"/>
</dbReference>
<dbReference type="PANTHER" id="PTHR12526:SF510">
    <property type="entry name" value="D-INOSITOL 3-PHOSPHATE GLYCOSYLTRANSFERASE"/>
    <property type="match status" value="1"/>
</dbReference>
<protein>
    <submittedName>
        <fullName evidence="5">Glycosyl transferase</fullName>
    </submittedName>
</protein>
<gene>
    <name evidence="5" type="ORF">NOSIN_07575</name>
</gene>
<dbReference type="Pfam" id="PF00534">
    <property type="entry name" value="Glycos_transf_1"/>
    <property type="match status" value="1"/>
</dbReference>
<dbReference type="CDD" id="cd03801">
    <property type="entry name" value="GT4_PimA-like"/>
    <property type="match status" value="1"/>
</dbReference>
<feature type="domain" description="Glycosyl transferase family 1" evidence="3">
    <location>
        <begin position="163"/>
        <end position="331"/>
    </location>
</feature>
<evidence type="ECO:0000313" key="5">
    <source>
        <dbReference type="EMBL" id="OOC53674.1"/>
    </source>
</evidence>
<dbReference type="Pfam" id="PF13439">
    <property type="entry name" value="Glyco_transf_4"/>
    <property type="match status" value="1"/>
</dbReference>
<dbReference type="EMBL" id="MCOK01000001">
    <property type="protein sequence ID" value="OOC53674.1"/>
    <property type="molecule type" value="Genomic_DNA"/>
</dbReference>
<evidence type="ECO:0000256" key="1">
    <source>
        <dbReference type="ARBA" id="ARBA00022676"/>
    </source>
</evidence>